<dbReference type="EMBL" id="GL348715">
    <property type="protein sequence ID" value="EFH62241.1"/>
    <property type="molecule type" value="Genomic_DNA"/>
</dbReference>
<accession>D7L4G5</accession>
<feature type="non-terminal residue" evidence="2">
    <location>
        <position position="1"/>
    </location>
</feature>
<reference evidence="3" key="1">
    <citation type="journal article" date="2011" name="Nat. Genet.">
        <title>The Arabidopsis lyrata genome sequence and the basis of rapid genome size change.</title>
        <authorList>
            <person name="Hu T.T."/>
            <person name="Pattyn P."/>
            <person name="Bakker E.G."/>
            <person name="Cao J."/>
            <person name="Cheng J.-F."/>
            <person name="Clark R.M."/>
            <person name="Fahlgren N."/>
            <person name="Fawcett J.A."/>
            <person name="Grimwood J."/>
            <person name="Gundlach H."/>
            <person name="Haberer G."/>
            <person name="Hollister J.D."/>
            <person name="Ossowski S."/>
            <person name="Ottilar R.P."/>
            <person name="Salamov A.A."/>
            <person name="Schneeberger K."/>
            <person name="Spannagl M."/>
            <person name="Wang X."/>
            <person name="Yang L."/>
            <person name="Nasrallah M.E."/>
            <person name="Bergelson J."/>
            <person name="Carrington J.C."/>
            <person name="Gaut B.S."/>
            <person name="Schmutz J."/>
            <person name="Mayer K.F.X."/>
            <person name="Van de Peer Y."/>
            <person name="Grigoriev I.V."/>
            <person name="Nordborg M."/>
            <person name="Weigel D."/>
            <person name="Guo Y.-L."/>
        </authorList>
    </citation>
    <scope>NUCLEOTIDE SEQUENCE [LARGE SCALE GENOMIC DNA]</scope>
    <source>
        <strain evidence="3">cv. MN47</strain>
    </source>
</reference>
<evidence type="ECO:0000313" key="3">
    <source>
        <dbReference type="Proteomes" id="UP000008694"/>
    </source>
</evidence>
<feature type="transmembrane region" description="Helical" evidence="1">
    <location>
        <begin position="60"/>
        <end position="82"/>
    </location>
</feature>
<dbReference type="STRING" id="81972.D7L4G5"/>
<protein>
    <submittedName>
        <fullName evidence="2">Predicted protein</fullName>
    </submittedName>
</protein>
<name>D7L4G5_ARALL</name>
<evidence type="ECO:0000256" key="1">
    <source>
        <dbReference type="SAM" id="Phobius"/>
    </source>
</evidence>
<dbReference type="Proteomes" id="UP000008694">
    <property type="component" value="Unassembled WGS sequence"/>
</dbReference>
<evidence type="ECO:0000313" key="2">
    <source>
        <dbReference type="EMBL" id="EFH62241.1"/>
    </source>
</evidence>
<sequence>TEKDCNKCLLYGLRNATKGRVGIGWFSPSCKFQIESNLIFFRLESEYEPDSQTEEDKVKIIIATVGSVVGFAVIVVCLYFLLTRYRRKKKQRLEGKDVENNKIKDAQLMKLDFDTIRVATNDFSPKNQLGECRFGA</sequence>
<dbReference type="HOGENOM" id="CLU_1880697_0_0_1"/>
<keyword evidence="1" id="KW-1133">Transmembrane helix</keyword>
<dbReference type="AlphaFoldDB" id="D7L4G5"/>
<organism evidence="3">
    <name type="scientific">Arabidopsis lyrata subsp. lyrata</name>
    <name type="common">Lyre-leaved rock-cress</name>
    <dbReference type="NCBI Taxonomy" id="81972"/>
    <lineage>
        <taxon>Eukaryota</taxon>
        <taxon>Viridiplantae</taxon>
        <taxon>Streptophyta</taxon>
        <taxon>Embryophyta</taxon>
        <taxon>Tracheophyta</taxon>
        <taxon>Spermatophyta</taxon>
        <taxon>Magnoliopsida</taxon>
        <taxon>eudicotyledons</taxon>
        <taxon>Gunneridae</taxon>
        <taxon>Pentapetalae</taxon>
        <taxon>rosids</taxon>
        <taxon>malvids</taxon>
        <taxon>Brassicales</taxon>
        <taxon>Brassicaceae</taxon>
        <taxon>Camelineae</taxon>
        <taxon>Arabidopsis</taxon>
    </lineage>
</organism>
<keyword evidence="1" id="KW-0812">Transmembrane</keyword>
<proteinExistence type="predicted"/>
<keyword evidence="1" id="KW-0472">Membrane</keyword>
<gene>
    <name evidence="2" type="ORF">ARALYDRAFT_674253</name>
</gene>
<dbReference type="Gramene" id="Al_scaffold_0003_3450">
    <property type="protein sequence ID" value="Al_scaffold_0003_3450"/>
    <property type="gene ID" value="Al_scaffold_0003_3450"/>
</dbReference>
<keyword evidence="3" id="KW-1185">Reference proteome</keyword>
<dbReference type="CDD" id="cd12087">
    <property type="entry name" value="TM_EGFR-like"/>
    <property type="match status" value="1"/>
</dbReference>
<feature type="non-terminal residue" evidence="2">
    <location>
        <position position="136"/>
    </location>
</feature>